<dbReference type="GO" id="GO:0016787">
    <property type="term" value="F:hydrolase activity"/>
    <property type="evidence" value="ECO:0007669"/>
    <property type="project" value="UniProtKB-KW"/>
</dbReference>
<evidence type="ECO:0000313" key="3">
    <source>
        <dbReference type="EMBL" id="MQW69393.1"/>
    </source>
</evidence>
<reference evidence="3" key="1">
    <citation type="journal article" date="2013" name="Genome Biol.">
        <title>Comparative genomics of the core and accessory genomes of 48 Sinorhizobium strains comprising five genospecies.</title>
        <authorList>
            <person name="Sugawara M."/>
            <person name="Epstein B."/>
            <person name="Badgley B.D."/>
            <person name="Unno T."/>
            <person name="Xu L."/>
            <person name="Reese J."/>
            <person name="Gyaneshwar P."/>
            <person name="Denny R."/>
            <person name="Mudge J."/>
            <person name="Bharti A.K."/>
            <person name="Farmer A.D."/>
            <person name="May G.D."/>
            <person name="Woodward J.E."/>
            <person name="Medigue C."/>
            <person name="Vallenet D."/>
            <person name="Lajus A."/>
            <person name="Rouy Z."/>
            <person name="Martinez-Vaz B."/>
            <person name="Tiffin P."/>
            <person name="Young N.D."/>
            <person name="Sadowsky M.J."/>
        </authorList>
    </citation>
    <scope>NUCLEOTIDE SEQUENCE</scope>
    <source>
        <strain evidence="3">M1</strain>
    </source>
</reference>
<dbReference type="PANTHER" id="PTHR42951">
    <property type="entry name" value="METALLO-BETA-LACTAMASE DOMAIN-CONTAINING"/>
    <property type="match status" value="1"/>
</dbReference>
<dbReference type="RefSeq" id="WP_153412717.1">
    <property type="nucleotide sequence ID" value="NZ_WISB01000052.1"/>
</dbReference>
<dbReference type="Pfam" id="PF00753">
    <property type="entry name" value="Lactamase_B"/>
    <property type="match status" value="1"/>
</dbReference>
<dbReference type="SMART" id="SM00849">
    <property type="entry name" value="Lactamase_B"/>
    <property type="match status" value="1"/>
</dbReference>
<dbReference type="InterPro" id="IPR036866">
    <property type="entry name" value="RibonucZ/Hydroxyglut_hydro"/>
</dbReference>
<proteinExistence type="predicted"/>
<dbReference type="InterPro" id="IPR001279">
    <property type="entry name" value="Metallo-B-lactamas"/>
</dbReference>
<dbReference type="InterPro" id="IPR050855">
    <property type="entry name" value="NDM-1-like"/>
</dbReference>
<dbReference type="EMBL" id="WISB01000052">
    <property type="protein sequence ID" value="MQW69393.1"/>
    <property type="molecule type" value="Genomic_DNA"/>
</dbReference>
<dbReference type="AlphaFoldDB" id="A0A6G1WIA0"/>
<sequence length="296" mass="32015">MAQIPLGPSAVADKPQSDAARDDGTQEIARDLAYRRLAIVNVIFFGEPGCGDRGWVLIDAGVVGTRALVKQAAAERFGSDARPAAIVMTHGHFDHIGALEDLADEWDVPVFAHPLEQPYLDGRAAYPPPDSSVGGGLMSLLSPLFPRGPVNVGRWLEPLPADGSVPHMPGWRWLHTPGHTPGHVSLWREADRIVVAGDAFITTRQESAYAVAVQSPEMHGPPMYYTVDWAKARMSVEALASLRPELAVTGHGPAMRGQEMRMALAELARDFDHLAVPPEGKYVENPVDTDSAYRAP</sequence>
<feature type="domain" description="Metallo-beta-lactamase" evidence="2">
    <location>
        <begin position="39"/>
        <end position="251"/>
    </location>
</feature>
<accession>A0A6G1WIA0</accession>
<comment type="caution">
    <text evidence="3">The sequence shown here is derived from an EMBL/GenBank/DDBJ whole genome shotgun (WGS) entry which is preliminary data.</text>
</comment>
<protein>
    <submittedName>
        <fullName evidence="3">MBL fold metallo-hydrolase</fullName>
    </submittedName>
</protein>
<dbReference type="CDD" id="cd07721">
    <property type="entry name" value="yflN-like_MBL-fold"/>
    <property type="match status" value="1"/>
</dbReference>
<gene>
    <name evidence="3" type="ORF">GHJ91_09440</name>
</gene>
<dbReference type="SUPFAM" id="SSF56281">
    <property type="entry name" value="Metallo-hydrolase/oxidoreductase"/>
    <property type="match status" value="1"/>
</dbReference>
<organism evidence="3">
    <name type="scientific">Sinorhizobium medicae</name>
    <dbReference type="NCBI Taxonomy" id="110321"/>
    <lineage>
        <taxon>Bacteria</taxon>
        <taxon>Pseudomonadati</taxon>
        <taxon>Pseudomonadota</taxon>
        <taxon>Alphaproteobacteria</taxon>
        <taxon>Hyphomicrobiales</taxon>
        <taxon>Rhizobiaceae</taxon>
        <taxon>Sinorhizobium/Ensifer group</taxon>
        <taxon>Sinorhizobium</taxon>
    </lineage>
</organism>
<evidence type="ECO:0000256" key="1">
    <source>
        <dbReference type="SAM" id="MobiDB-lite"/>
    </source>
</evidence>
<dbReference type="Gene3D" id="3.60.15.10">
    <property type="entry name" value="Ribonuclease Z/Hydroxyacylglutathione hydrolase-like"/>
    <property type="match status" value="1"/>
</dbReference>
<evidence type="ECO:0000259" key="2">
    <source>
        <dbReference type="SMART" id="SM00849"/>
    </source>
</evidence>
<feature type="region of interest" description="Disordered" evidence="1">
    <location>
        <begin position="1"/>
        <end position="23"/>
    </location>
</feature>
<keyword evidence="3" id="KW-0378">Hydrolase</keyword>
<name>A0A6G1WIA0_9HYPH</name>
<dbReference type="PANTHER" id="PTHR42951:SF17">
    <property type="entry name" value="METALLO-BETA-LACTAMASE DOMAIN-CONTAINING PROTEIN"/>
    <property type="match status" value="1"/>
</dbReference>